<name>A0A9J6BK40_POLVA</name>
<keyword evidence="4" id="KW-1185">Reference proteome</keyword>
<gene>
    <name evidence="3" type="ORF">PVAND_000438</name>
</gene>
<feature type="compositionally biased region" description="Low complexity" evidence="2">
    <location>
        <begin position="140"/>
        <end position="152"/>
    </location>
</feature>
<evidence type="ECO:0000256" key="1">
    <source>
        <dbReference type="ARBA" id="ARBA00006186"/>
    </source>
</evidence>
<evidence type="ECO:0000313" key="3">
    <source>
        <dbReference type="EMBL" id="KAG5670157.1"/>
    </source>
</evidence>
<feature type="region of interest" description="Disordered" evidence="2">
    <location>
        <begin position="213"/>
        <end position="245"/>
    </location>
</feature>
<dbReference type="OrthoDB" id="6358394at2759"/>
<dbReference type="Pfam" id="PF05760">
    <property type="entry name" value="IER"/>
    <property type="match status" value="1"/>
</dbReference>
<feature type="compositionally biased region" description="Polar residues" evidence="2">
    <location>
        <begin position="263"/>
        <end position="274"/>
    </location>
</feature>
<feature type="region of interest" description="Disordered" evidence="2">
    <location>
        <begin position="262"/>
        <end position="305"/>
    </location>
</feature>
<feature type="compositionally biased region" description="Low complexity" evidence="2">
    <location>
        <begin position="280"/>
        <end position="305"/>
    </location>
</feature>
<comment type="similarity">
    <text evidence="1">Belongs to the IER family.</text>
</comment>
<evidence type="ECO:0000313" key="4">
    <source>
        <dbReference type="Proteomes" id="UP001107558"/>
    </source>
</evidence>
<feature type="compositionally biased region" description="Polar residues" evidence="2">
    <location>
        <begin position="167"/>
        <end position="182"/>
    </location>
</feature>
<sequence length="355" mass="39218">MATEAQRLISISLAKIASSRCVRGGVSLHKNLLVATVLQKARYIFMEEAFHMVHGHYINQANSKFIQQLRHQEQLENQLRHNGSDDEDDDSTQQNDDDDDSELDIFSAPSESLNFLSDKDSETGSNTSSSNKYTHHHLHSSSQNKNNNNPSSDLVYLDWDVNNRVKSASYDQNSNNSSISTAQKRRLSTEDDDDDEDSLLSIFPKSKQIKFSNNDEILSNNDESRTKTTTTTQQSENSSNNNNNEITEHCLSLDFLSNDLNLTSGHSPTQSSVMTPLDMSSSSSSSNNNNNNNTSASSTPSPTSSSIDRITSLVSIFNFGNLQRSVSTPDLCSSSSNTLPLLRAAAALYNNDKSL</sequence>
<accession>A0A9J6BK40</accession>
<organism evidence="3 4">
    <name type="scientific">Polypedilum vanderplanki</name>
    <name type="common">Sleeping chironomid midge</name>
    <dbReference type="NCBI Taxonomy" id="319348"/>
    <lineage>
        <taxon>Eukaryota</taxon>
        <taxon>Metazoa</taxon>
        <taxon>Ecdysozoa</taxon>
        <taxon>Arthropoda</taxon>
        <taxon>Hexapoda</taxon>
        <taxon>Insecta</taxon>
        <taxon>Pterygota</taxon>
        <taxon>Neoptera</taxon>
        <taxon>Endopterygota</taxon>
        <taxon>Diptera</taxon>
        <taxon>Nematocera</taxon>
        <taxon>Chironomoidea</taxon>
        <taxon>Chironomidae</taxon>
        <taxon>Chironominae</taxon>
        <taxon>Polypedilum</taxon>
        <taxon>Polypedilum</taxon>
    </lineage>
</organism>
<feature type="compositionally biased region" description="Acidic residues" evidence="2">
    <location>
        <begin position="85"/>
        <end position="103"/>
    </location>
</feature>
<reference evidence="3" key="1">
    <citation type="submission" date="2021-03" db="EMBL/GenBank/DDBJ databases">
        <title>Chromosome level genome of the anhydrobiotic midge Polypedilum vanderplanki.</title>
        <authorList>
            <person name="Yoshida Y."/>
            <person name="Kikawada T."/>
            <person name="Gusev O."/>
        </authorList>
    </citation>
    <scope>NUCLEOTIDE SEQUENCE</scope>
    <source>
        <strain evidence="3">NIAS01</strain>
        <tissue evidence="3">Whole body or cell culture</tissue>
    </source>
</reference>
<protein>
    <submittedName>
        <fullName evidence="3">Uncharacterized protein</fullName>
    </submittedName>
</protein>
<dbReference type="Proteomes" id="UP001107558">
    <property type="component" value="Chromosome 3"/>
</dbReference>
<dbReference type="InterPro" id="IPR008653">
    <property type="entry name" value="IER"/>
</dbReference>
<dbReference type="PANTHER" id="PTHR15895">
    <property type="entry name" value="IMMEDIATE EARLY RESPONSE GENE"/>
    <property type="match status" value="1"/>
</dbReference>
<dbReference type="AlphaFoldDB" id="A0A9J6BK40"/>
<evidence type="ECO:0000256" key="2">
    <source>
        <dbReference type="SAM" id="MobiDB-lite"/>
    </source>
</evidence>
<feature type="region of interest" description="Disordered" evidence="2">
    <location>
        <begin position="167"/>
        <end position="198"/>
    </location>
</feature>
<feature type="region of interest" description="Disordered" evidence="2">
    <location>
        <begin position="80"/>
        <end position="155"/>
    </location>
</feature>
<comment type="caution">
    <text evidence="3">The sequence shown here is derived from an EMBL/GenBank/DDBJ whole genome shotgun (WGS) entry which is preliminary data.</text>
</comment>
<feature type="compositionally biased region" description="Polar residues" evidence="2">
    <location>
        <begin position="123"/>
        <end position="132"/>
    </location>
</feature>
<proteinExistence type="inferred from homology"/>
<dbReference type="EMBL" id="JADBJN010000003">
    <property type="protein sequence ID" value="KAG5670157.1"/>
    <property type="molecule type" value="Genomic_DNA"/>
</dbReference>
<feature type="compositionally biased region" description="Low complexity" evidence="2">
    <location>
        <begin position="227"/>
        <end position="245"/>
    </location>
</feature>